<evidence type="ECO:0000256" key="2">
    <source>
        <dbReference type="ARBA" id="ARBA00023125"/>
    </source>
</evidence>
<dbReference type="Pfam" id="PF00440">
    <property type="entry name" value="TetR_N"/>
    <property type="match status" value="1"/>
</dbReference>
<keyword evidence="2 4" id="KW-0238">DNA-binding</keyword>
<dbReference type="PANTHER" id="PTHR30055:SF234">
    <property type="entry name" value="HTH-TYPE TRANSCRIPTIONAL REGULATOR BETI"/>
    <property type="match status" value="1"/>
</dbReference>
<dbReference type="SUPFAM" id="SSF48498">
    <property type="entry name" value="Tetracyclin repressor-like, C-terminal domain"/>
    <property type="match status" value="1"/>
</dbReference>
<dbReference type="RefSeq" id="WP_047223965.1">
    <property type="nucleotide sequence ID" value="NZ_JWIO01000028.1"/>
</dbReference>
<dbReference type="Proteomes" id="UP000035425">
    <property type="component" value="Unassembled WGS sequence"/>
</dbReference>
<feature type="domain" description="HTH tetR-type" evidence="5">
    <location>
        <begin position="24"/>
        <end position="84"/>
    </location>
</feature>
<evidence type="ECO:0000256" key="1">
    <source>
        <dbReference type="ARBA" id="ARBA00023015"/>
    </source>
</evidence>
<dbReference type="Gene3D" id="1.10.357.10">
    <property type="entry name" value="Tetracycline Repressor, domain 2"/>
    <property type="match status" value="1"/>
</dbReference>
<sequence length="228" mass="25497">MAEPSSGIARRREAARNEANPAYLQRRQEIVAAAARVFKAKGLQGANLADIAAESGADRASLYYYVGNKEELFHEVVREAVVANLTVAQGIRDGEGNAPDKLRRLIISLMESYEQQYPILYVFIQENLTHVPDKHAAWARDMRRINRDYESILIELMQQGIDEGSIRPVAPAWVMAYGIMGMVGWTNRWFNPDESTISAAEIGSAYADSFLRGIEIPVRGRRRGRGDA</sequence>
<name>A0ABR5F1M8_9ACTN</name>
<keyword evidence="1" id="KW-0805">Transcription regulation</keyword>
<dbReference type="PANTHER" id="PTHR30055">
    <property type="entry name" value="HTH-TYPE TRANSCRIPTIONAL REGULATOR RUTR"/>
    <property type="match status" value="1"/>
</dbReference>
<dbReference type="SUPFAM" id="SSF46689">
    <property type="entry name" value="Homeodomain-like"/>
    <property type="match status" value="1"/>
</dbReference>
<proteinExistence type="predicted"/>
<dbReference type="InterPro" id="IPR036271">
    <property type="entry name" value="Tet_transcr_reg_TetR-rel_C_sf"/>
</dbReference>
<keyword evidence="3" id="KW-0804">Transcription</keyword>
<protein>
    <recommendedName>
        <fullName evidence="5">HTH tetR-type domain-containing protein</fullName>
    </recommendedName>
</protein>
<reference evidence="6 7" key="1">
    <citation type="submission" date="2014-12" db="EMBL/GenBank/DDBJ databases">
        <title>Frankia sp. BMG5.1 draft genome.</title>
        <authorList>
            <person name="Gtari M."/>
            <person name="Ghodhbane-Gtari F."/>
            <person name="Nouioui I."/>
            <person name="Ktari A."/>
            <person name="Hezbri K."/>
            <person name="Mimouni W."/>
            <person name="Sbissi I."/>
            <person name="Ayari A."/>
            <person name="Yamanaka T."/>
            <person name="Normand P."/>
            <person name="Tisa L.S."/>
            <person name="Boudabous A."/>
        </authorList>
    </citation>
    <scope>NUCLEOTIDE SEQUENCE [LARGE SCALE GENOMIC DNA]</scope>
    <source>
        <strain evidence="6 7">BMG5.1</strain>
    </source>
</reference>
<evidence type="ECO:0000259" key="5">
    <source>
        <dbReference type="PROSITE" id="PS50977"/>
    </source>
</evidence>
<dbReference type="PROSITE" id="PS50977">
    <property type="entry name" value="HTH_TETR_2"/>
    <property type="match status" value="1"/>
</dbReference>
<dbReference type="Pfam" id="PF17932">
    <property type="entry name" value="TetR_C_24"/>
    <property type="match status" value="1"/>
</dbReference>
<evidence type="ECO:0000313" key="6">
    <source>
        <dbReference type="EMBL" id="KLL10622.1"/>
    </source>
</evidence>
<dbReference type="InterPro" id="IPR009057">
    <property type="entry name" value="Homeodomain-like_sf"/>
</dbReference>
<gene>
    <name evidence="6" type="ORF">FrCorBMG51_16655</name>
</gene>
<dbReference type="InterPro" id="IPR001647">
    <property type="entry name" value="HTH_TetR"/>
</dbReference>
<dbReference type="EMBL" id="JWIO01000028">
    <property type="protein sequence ID" value="KLL10622.1"/>
    <property type="molecule type" value="Genomic_DNA"/>
</dbReference>
<dbReference type="PRINTS" id="PR00455">
    <property type="entry name" value="HTHTETR"/>
</dbReference>
<accession>A0ABR5F1M8</accession>
<dbReference type="Gene3D" id="1.10.10.60">
    <property type="entry name" value="Homeodomain-like"/>
    <property type="match status" value="1"/>
</dbReference>
<evidence type="ECO:0000313" key="7">
    <source>
        <dbReference type="Proteomes" id="UP000035425"/>
    </source>
</evidence>
<feature type="DNA-binding region" description="H-T-H motif" evidence="4">
    <location>
        <begin position="47"/>
        <end position="66"/>
    </location>
</feature>
<organism evidence="6 7">
    <name type="scientific">Protofrankia coriariae</name>
    <dbReference type="NCBI Taxonomy" id="1562887"/>
    <lineage>
        <taxon>Bacteria</taxon>
        <taxon>Bacillati</taxon>
        <taxon>Actinomycetota</taxon>
        <taxon>Actinomycetes</taxon>
        <taxon>Frankiales</taxon>
        <taxon>Frankiaceae</taxon>
        <taxon>Protofrankia</taxon>
    </lineage>
</organism>
<dbReference type="InterPro" id="IPR050109">
    <property type="entry name" value="HTH-type_TetR-like_transc_reg"/>
</dbReference>
<keyword evidence="7" id="KW-1185">Reference proteome</keyword>
<evidence type="ECO:0000256" key="3">
    <source>
        <dbReference type="ARBA" id="ARBA00023163"/>
    </source>
</evidence>
<dbReference type="InterPro" id="IPR041490">
    <property type="entry name" value="KstR2_TetR_C"/>
</dbReference>
<comment type="caution">
    <text evidence="6">The sequence shown here is derived from an EMBL/GenBank/DDBJ whole genome shotgun (WGS) entry which is preliminary data.</text>
</comment>
<evidence type="ECO:0000256" key="4">
    <source>
        <dbReference type="PROSITE-ProRule" id="PRU00335"/>
    </source>
</evidence>